<feature type="region of interest" description="Disordered" evidence="1">
    <location>
        <begin position="1"/>
        <end position="90"/>
    </location>
</feature>
<dbReference type="EMBL" id="AZGZ01000015">
    <property type="protein sequence ID" value="KZZ90969.1"/>
    <property type="molecule type" value="Genomic_DNA"/>
</dbReference>
<dbReference type="VEuPathDB" id="FungiDB:AAP_03610"/>
<name>A0A167Y807_9EURO</name>
<dbReference type="AlphaFoldDB" id="A0A167Y807"/>
<keyword evidence="3" id="KW-1185">Reference proteome</keyword>
<evidence type="ECO:0000256" key="1">
    <source>
        <dbReference type="SAM" id="MobiDB-lite"/>
    </source>
</evidence>
<feature type="region of interest" description="Disordered" evidence="1">
    <location>
        <begin position="225"/>
        <end position="253"/>
    </location>
</feature>
<sequence>MSEESDPDVAVSRDMTPTQTFRDRLRHAREKGRASSVPLQSISLAPSLAGSDPGTVPVQLFASLTEDAPHEQPKGESQGLRQQPRFGIPENESHHTFVTTAEAEQHQQPAFVSPHDLQLFDASESITVNPSDVFNRPETELHLPSQSNVPAAEPMTTGEEQAQHHTADEDDLSLSISDNDFAQEHRINLGDSEYAIPLPMDSRIRDEYDSLIENNRSAIAVFLKKTDPRSMEEDDNADSGQDTEVSLPLCVRA</sequence>
<evidence type="ECO:0000313" key="2">
    <source>
        <dbReference type="EMBL" id="KZZ90969.1"/>
    </source>
</evidence>
<protein>
    <submittedName>
        <fullName evidence="2">Uncharacterized protein</fullName>
    </submittedName>
</protein>
<feature type="region of interest" description="Disordered" evidence="1">
    <location>
        <begin position="134"/>
        <end position="170"/>
    </location>
</feature>
<organism evidence="2 3">
    <name type="scientific">Ascosphaera apis ARSEF 7405</name>
    <dbReference type="NCBI Taxonomy" id="392613"/>
    <lineage>
        <taxon>Eukaryota</taxon>
        <taxon>Fungi</taxon>
        <taxon>Dikarya</taxon>
        <taxon>Ascomycota</taxon>
        <taxon>Pezizomycotina</taxon>
        <taxon>Eurotiomycetes</taxon>
        <taxon>Eurotiomycetidae</taxon>
        <taxon>Onygenales</taxon>
        <taxon>Ascosphaeraceae</taxon>
        <taxon>Ascosphaera</taxon>
    </lineage>
</organism>
<dbReference type="OrthoDB" id="3647690at2759"/>
<accession>A0A167Y807</accession>
<evidence type="ECO:0000313" key="3">
    <source>
        <dbReference type="Proteomes" id="UP000242877"/>
    </source>
</evidence>
<comment type="caution">
    <text evidence="2">The sequence shown here is derived from an EMBL/GenBank/DDBJ whole genome shotgun (WGS) entry which is preliminary data.</text>
</comment>
<dbReference type="Proteomes" id="UP000242877">
    <property type="component" value="Unassembled WGS sequence"/>
</dbReference>
<proteinExistence type="predicted"/>
<gene>
    <name evidence="2" type="ORF">AAP_03610</name>
</gene>
<reference evidence="2 3" key="1">
    <citation type="journal article" date="2016" name="Genome Biol. Evol.">
        <title>Divergent and convergent evolution of fungal pathogenicity.</title>
        <authorList>
            <person name="Shang Y."/>
            <person name="Xiao G."/>
            <person name="Zheng P."/>
            <person name="Cen K."/>
            <person name="Zhan S."/>
            <person name="Wang C."/>
        </authorList>
    </citation>
    <scope>NUCLEOTIDE SEQUENCE [LARGE SCALE GENOMIC DNA]</scope>
    <source>
        <strain evidence="2 3">ARSEF 7405</strain>
    </source>
</reference>